<dbReference type="InterPro" id="IPR029068">
    <property type="entry name" value="Glyas_Bleomycin-R_OHBP_Dase"/>
</dbReference>
<dbReference type="InterPro" id="IPR041581">
    <property type="entry name" value="Glyoxalase_6"/>
</dbReference>
<dbReference type="PANTHER" id="PTHR35908">
    <property type="entry name" value="HYPOTHETICAL FUSION PROTEIN"/>
    <property type="match status" value="1"/>
</dbReference>
<dbReference type="KEGG" id="huw:FPZ11_12750"/>
<name>A0A5B8M698_9MICO</name>
<protein>
    <submittedName>
        <fullName evidence="2">VOC family protein</fullName>
    </submittedName>
</protein>
<reference evidence="2 3" key="1">
    <citation type="submission" date="2019-07" db="EMBL/GenBank/DDBJ databases">
        <title>Full genome sequence of Humibacter sp. WJ7-1.</title>
        <authorList>
            <person name="Im W.-T."/>
        </authorList>
    </citation>
    <scope>NUCLEOTIDE SEQUENCE [LARGE SCALE GENOMIC DNA]</scope>
    <source>
        <strain evidence="2 3">WJ7-1</strain>
    </source>
</reference>
<keyword evidence="3" id="KW-1185">Reference proteome</keyword>
<evidence type="ECO:0000259" key="1">
    <source>
        <dbReference type="Pfam" id="PF18029"/>
    </source>
</evidence>
<dbReference type="PANTHER" id="PTHR35908:SF1">
    <property type="entry name" value="CONSERVED PROTEIN"/>
    <property type="match status" value="1"/>
</dbReference>
<evidence type="ECO:0000313" key="3">
    <source>
        <dbReference type="Proteomes" id="UP000320216"/>
    </source>
</evidence>
<dbReference type="Pfam" id="PF18029">
    <property type="entry name" value="Glyoxalase_6"/>
    <property type="match status" value="1"/>
</dbReference>
<dbReference type="AlphaFoldDB" id="A0A5B8M698"/>
<dbReference type="SUPFAM" id="SSF54593">
    <property type="entry name" value="Glyoxalase/Bleomycin resistance protein/Dihydroxybiphenyl dioxygenase"/>
    <property type="match status" value="1"/>
</dbReference>
<dbReference type="Proteomes" id="UP000320216">
    <property type="component" value="Chromosome"/>
</dbReference>
<proteinExistence type="predicted"/>
<gene>
    <name evidence="2" type="ORF">FPZ11_12750</name>
</gene>
<dbReference type="CDD" id="cd06587">
    <property type="entry name" value="VOC"/>
    <property type="match status" value="1"/>
</dbReference>
<accession>A0A5B8M698</accession>
<organism evidence="2 3">
    <name type="scientific">Humibacter ginsenosidimutans</name>
    <dbReference type="NCBI Taxonomy" id="2599293"/>
    <lineage>
        <taxon>Bacteria</taxon>
        <taxon>Bacillati</taxon>
        <taxon>Actinomycetota</taxon>
        <taxon>Actinomycetes</taxon>
        <taxon>Micrococcales</taxon>
        <taxon>Microbacteriaceae</taxon>
        <taxon>Humibacter</taxon>
    </lineage>
</organism>
<sequence length="126" mass="13596">MTSRIAAISMVAIDPQRVAEFWGGVLGWPILQSDDTGADIGPADGSGFRLEIGRVADEKLVKNRIHLDLRADGTSQDEEVRRLLDLGAKRIDVGQPADATWIVLADPEGNEFCLLLRTVQEAAGAD</sequence>
<dbReference type="EMBL" id="CP042305">
    <property type="protein sequence ID" value="QDZ15514.1"/>
    <property type="molecule type" value="Genomic_DNA"/>
</dbReference>
<dbReference type="Gene3D" id="3.10.180.10">
    <property type="entry name" value="2,3-Dihydroxybiphenyl 1,2-Dioxygenase, domain 1"/>
    <property type="match status" value="1"/>
</dbReference>
<dbReference type="OrthoDB" id="5524593at2"/>
<feature type="domain" description="Glyoxalase-like" evidence="1">
    <location>
        <begin position="12"/>
        <end position="115"/>
    </location>
</feature>
<evidence type="ECO:0000313" key="2">
    <source>
        <dbReference type="EMBL" id="QDZ15514.1"/>
    </source>
</evidence>